<dbReference type="OrthoDB" id="196094at2759"/>
<dbReference type="EMBL" id="FN649732">
    <property type="protein sequence ID" value="CBN73900.1"/>
    <property type="molecule type" value="Genomic_DNA"/>
</dbReference>
<evidence type="ECO:0000256" key="1">
    <source>
        <dbReference type="SAM" id="MobiDB-lite"/>
    </source>
</evidence>
<keyword evidence="5" id="KW-1185">Reference proteome</keyword>
<dbReference type="CDD" id="cd07385">
    <property type="entry name" value="MPP_YkuE_C"/>
    <property type="match status" value="1"/>
</dbReference>
<dbReference type="Proteomes" id="UP000002630">
    <property type="component" value="Linkage Group LG07"/>
</dbReference>
<dbReference type="AlphaFoldDB" id="D8LTK3"/>
<keyword evidence="2" id="KW-0472">Membrane</keyword>
<dbReference type="InterPro" id="IPR051158">
    <property type="entry name" value="Metallophosphoesterase_sf"/>
</dbReference>
<feature type="transmembrane region" description="Helical" evidence="2">
    <location>
        <begin position="18"/>
        <end position="37"/>
    </location>
</feature>
<feature type="domain" description="Calcineurin-like phosphoesterase" evidence="3">
    <location>
        <begin position="246"/>
        <end position="417"/>
    </location>
</feature>
<reference evidence="4 5" key="1">
    <citation type="journal article" date="2010" name="Nature">
        <title>The Ectocarpus genome and the independent evolution of multicellularity in brown algae.</title>
        <authorList>
            <person name="Cock J.M."/>
            <person name="Sterck L."/>
            <person name="Rouze P."/>
            <person name="Scornet D."/>
            <person name="Allen A.E."/>
            <person name="Amoutzias G."/>
            <person name="Anthouard V."/>
            <person name="Artiguenave F."/>
            <person name="Aury J.M."/>
            <person name="Badger J.H."/>
            <person name="Beszteri B."/>
            <person name="Billiau K."/>
            <person name="Bonnet E."/>
            <person name="Bothwell J.H."/>
            <person name="Bowler C."/>
            <person name="Boyen C."/>
            <person name="Brownlee C."/>
            <person name="Carrano C.J."/>
            <person name="Charrier B."/>
            <person name="Cho G.Y."/>
            <person name="Coelho S.M."/>
            <person name="Collen J."/>
            <person name="Corre E."/>
            <person name="Da Silva C."/>
            <person name="Delage L."/>
            <person name="Delaroque N."/>
            <person name="Dittami S.M."/>
            <person name="Doulbeau S."/>
            <person name="Elias M."/>
            <person name="Farnham G."/>
            <person name="Gachon C.M."/>
            <person name="Gschloessl B."/>
            <person name="Heesch S."/>
            <person name="Jabbari K."/>
            <person name="Jubin C."/>
            <person name="Kawai H."/>
            <person name="Kimura K."/>
            <person name="Kloareg B."/>
            <person name="Kupper F.C."/>
            <person name="Lang D."/>
            <person name="Le Bail A."/>
            <person name="Leblanc C."/>
            <person name="Lerouge P."/>
            <person name="Lohr M."/>
            <person name="Lopez P.J."/>
            <person name="Martens C."/>
            <person name="Maumus F."/>
            <person name="Michel G."/>
            <person name="Miranda-Saavedra D."/>
            <person name="Morales J."/>
            <person name="Moreau H."/>
            <person name="Motomura T."/>
            <person name="Nagasato C."/>
            <person name="Napoli C.A."/>
            <person name="Nelson D.R."/>
            <person name="Nyvall-Collen P."/>
            <person name="Peters A.F."/>
            <person name="Pommier C."/>
            <person name="Potin P."/>
            <person name="Poulain J."/>
            <person name="Quesneville H."/>
            <person name="Read B."/>
            <person name="Rensing S.A."/>
            <person name="Ritter A."/>
            <person name="Rousvoal S."/>
            <person name="Samanta M."/>
            <person name="Samson G."/>
            <person name="Schroeder D.C."/>
            <person name="Segurens B."/>
            <person name="Strittmatter M."/>
            <person name="Tonon T."/>
            <person name="Tregear J.W."/>
            <person name="Valentin K."/>
            <person name="von Dassow P."/>
            <person name="Yamagishi T."/>
            <person name="Van de Peer Y."/>
            <person name="Wincker P."/>
        </authorList>
    </citation>
    <scope>NUCLEOTIDE SEQUENCE [LARGE SCALE GENOMIC DNA]</scope>
    <source>
        <strain evidence="5">Ec32 / CCAP1310/4</strain>
    </source>
</reference>
<accession>D8LTK3</accession>
<keyword evidence="2" id="KW-0812">Transmembrane</keyword>
<dbReference type="Gene3D" id="3.60.21.10">
    <property type="match status" value="1"/>
</dbReference>
<keyword evidence="2" id="KW-1133">Transmembrane helix</keyword>
<dbReference type="Pfam" id="PF00149">
    <property type="entry name" value="Metallophos"/>
    <property type="match status" value="1"/>
</dbReference>
<feature type="transmembrane region" description="Helical" evidence="2">
    <location>
        <begin position="43"/>
        <end position="63"/>
    </location>
</feature>
<name>D8LTK3_ECTSI</name>
<evidence type="ECO:0000313" key="4">
    <source>
        <dbReference type="EMBL" id="CBN73900.1"/>
    </source>
</evidence>
<protein>
    <submittedName>
        <fullName evidence="4">Metallophosphoesterase</fullName>
    </submittedName>
</protein>
<dbReference type="SUPFAM" id="SSF56300">
    <property type="entry name" value="Metallo-dependent phosphatases"/>
    <property type="match status" value="1"/>
</dbReference>
<dbReference type="PANTHER" id="PTHR31302:SF0">
    <property type="entry name" value="TRANSMEMBRANE PROTEIN WITH METALLOPHOSPHOESTERASE DOMAIN"/>
    <property type="match status" value="1"/>
</dbReference>
<dbReference type="InterPro" id="IPR029052">
    <property type="entry name" value="Metallo-depent_PP-like"/>
</dbReference>
<gene>
    <name evidence="4" type="ORF">Esi_0009_0006</name>
</gene>
<feature type="transmembrane region" description="Helical" evidence="2">
    <location>
        <begin position="195"/>
        <end position="219"/>
    </location>
</feature>
<proteinExistence type="predicted"/>
<sequence length="544" mass="59075">MGDICELTGDVVRANKKATIMVVLFVLLEILLLAPPYGSVVPMAAGFALMLVVAVAILNRYIWIRMFRPMLQLAGMPPVKRGTGECCCCCLCRKQDNRQVRALRALFVLVLVGIYAITLSAVALEQLVGTTNGRDPHPWMYFSFQFAGAFVLLIVSAWFVDIFVMTFRVSRYLWGRFTKKGDQAAAATATGQQKFALPLLAFPLMWLVVFVILVAVASVQGSRDPVTRTVEVPLANLPACLDGYSLAMVSDLHAGPTVGKSEMSRHVEAINALGADAIVMVGDLVDDQVEDIGSIVDPISGFSAPDGQFFAYGNHEEYTGQARKWGEFVADRGFTVLNDTRITLPPGAETASTSNNEGCFFYLAGVNDYESDPQYGPALDGRDDSVATVLLAHEPIQVKEASKYSSVGLQLSGHTHGGQVFPYHVLAYLNQGYVSGLHKKRDTFLYVSEGAVGWGPRMRLLSTTEYTLVILRSPELFSNADTSDTESTRATGAAGVLLLLSVLYCLGYPVVRAFRRAKSGQEDPEGREEWRSSAAAVAAGDYAT</sequence>
<dbReference type="GO" id="GO:0016787">
    <property type="term" value="F:hydrolase activity"/>
    <property type="evidence" value="ECO:0007669"/>
    <property type="project" value="InterPro"/>
</dbReference>
<feature type="transmembrane region" description="Helical" evidence="2">
    <location>
        <begin position="144"/>
        <end position="174"/>
    </location>
</feature>
<dbReference type="EMBL" id="FN649137">
    <property type="protein sequence ID" value="CBN73900.1"/>
    <property type="molecule type" value="Genomic_DNA"/>
</dbReference>
<evidence type="ECO:0000256" key="2">
    <source>
        <dbReference type="SAM" id="Phobius"/>
    </source>
</evidence>
<feature type="compositionally biased region" description="Low complexity" evidence="1">
    <location>
        <begin position="534"/>
        <end position="544"/>
    </location>
</feature>
<evidence type="ECO:0000259" key="3">
    <source>
        <dbReference type="Pfam" id="PF00149"/>
    </source>
</evidence>
<feature type="transmembrane region" description="Helical" evidence="2">
    <location>
        <begin position="103"/>
        <end position="124"/>
    </location>
</feature>
<evidence type="ECO:0000313" key="5">
    <source>
        <dbReference type="Proteomes" id="UP000002630"/>
    </source>
</evidence>
<feature type="region of interest" description="Disordered" evidence="1">
    <location>
        <begin position="521"/>
        <end position="544"/>
    </location>
</feature>
<dbReference type="InterPro" id="IPR004843">
    <property type="entry name" value="Calcineurin-like_PHP"/>
</dbReference>
<dbReference type="InParanoid" id="D8LTK3"/>
<dbReference type="eggNOG" id="ENOG502QRHG">
    <property type="taxonomic scope" value="Eukaryota"/>
</dbReference>
<dbReference type="PANTHER" id="PTHR31302">
    <property type="entry name" value="TRANSMEMBRANE PROTEIN WITH METALLOPHOSPHOESTERASE DOMAIN-RELATED"/>
    <property type="match status" value="1"/>
</dbReference>
<organism evidence="4 5">
    <name type="scientific">Ectocarpus siliculosus</name>
    <name type="common">Brown alga</name>
    <name type="synonym">Conferva siliculosa</name>
    <dbReference type="NCBI Taxonomy" id="2880"/>
    <lineage>
        <taxon>Eukaryota</taxon>
        <taxon>Sar</taxon>
        <taxon>Stramenopiles</taxon>
        <taxon>Ochrophyta</taxon>
        <taxon>PX clade</taxon>
        <taxon>Phaeophyceae</taxon>
        <taxon>Ectocarpales</taxon>
        <taxon>Ectocarpaceae</taxon>
        <taxon>Ectocarpus</taxon>
    </lineage>
</organism>